<feature type="transmembrane region" description="Helical" evidence="8">
    <location>
        <begin position="193"/>
        <end position="214"/>
    </location>
</feature>
<sequence length="331" mass="34824">MTRRARITLPSLVLLLTLAFVWSLSVGAVKIPASVIINTLFDLDGDQQRFIINRSRLPRSLLAVLTGGAMALSGVIVQALLRNALASPKIIGINSGAALAVLLGTSLAPDLALAWLPLVALLGGTLAAGTIYGLSALRPMSPERLILVGIAVGLVCDAGVDFIMVTASTFEISAPLVWLTGSLWARGWQHLSAVWPFLSLLSALCLCLFFRLDLMRLGTSQATALGVNVRLERFVLLAIATLLASISVSVVGVIGFVGLMAPHIARQLVGGRHGVLLPTAMLIGALLVVLADATGRVLVPPLEISAGILTALFGAPFFVFILLTSRMETRE</sequence>
<comment type="similarity">
    <text evidence="2">Belongs to the binding-protein-dependent transport system permease family. FecCD subfamily.</text>
</comment>
<dbReference type="Pfam" id="PF01032">
    <property type="entry name" value="FecCD"/>
    <property type="match status" value="1"/>
</dbReference>
<keyword evidence="4" id="KW-1003">Cell membrane</keyword>
<organism evidence="9 10">
    <name type="scientific">Shimia sagamensis</name>
    <dbReference type="NCBI Taxonomy" id="1566352"/>
    <lineage>
        <taxon>Bacteria</taxon>
        <taxon>Pseudomonadati</taxon>
        <taxon>Pseudomonadota</taxon>
        <taxon>Alphaproteobacteria</taxon>
        <taxon>Rhodobacterales</taxon>
        <taxon>Roseobacteraceae</taxon>
    </lineage>
</organism>
<dbReference type="EMBL" id="FXTY01000004">
    <property type="protein sequence ID" value="SMP23398.1"/>
    <property type="molecule type" value="Genomic_DNA"/>
</dbReference>
<feature type="transmembrane region" description="Helical" evidence="8">
    <location>
        <begin position="114"/>
        <end position="134"/>
    </location>
</feature>
<evidence type="ECO:0000313" key="10">
    <source>
        <dbReference type="Proteomes" id="UP001157961"/>
    </source>
</evidence>
<feature type="transmembrane region" description="Helical" evidence="8">
    <location>
        <begin position="146"/>
        <end position="173"/>
    </location>
</feature>
<evidence type="ECO:0000256" key="1">
    <source>
        <dbReference type="ARBA" id="ARBA00004651"/>
    </source>
</evidence>
<keyword evidence="6 8" id="KW-1133">Transmembrane helix</keyword>
<evidence type="ECO:0000256" key="5">
    <source>
        <dbReference type="ARBA" id="ARBA00022692"/>
    </source>
</evidence>
<reference evidence="9 10" key="1">
    <citation type="submission" date="2017-05" db="EMBL/GenBank/DDBJ databases">
        <authorList>
            <person name="Varghese N."/>
            <person name="Submissions S."/>
        </authorList>
    </citation>
    <scope>NUCLEOTIDE SEQUENCE [LARGE SCALE GENOMIC DNA]</scope>
    <source>
        <strain evidence="9 10">DSM 29734</strain>
    </source>
</reference>
<feature type="transmembrane region" description="Helical" evidence="8">
    <location>
        <begin position="234"/>
        <end position="261"/>
    </location>
</feature>
<evidence type="ECO:0000256" key="7">
    <source>
        <dbReference type="ARBA" id="ARBA00023136"/>
    </source>
</evidence>
<keyword evidence="3" id="KW-0813">Transport</keyword>
<dbReference type="InterPro" id="IPR000522">
    <property type="entry name" value="ABC_transptr_permease_BtuC"/>
</dbReference>
<evidence type="ECO:0000256" key="8">
    <source>
        <dbReference type="SAM" id="Phobius"/>
    </source>
</evidence>
<evidence type="ECO:0000256" key="2">
    <source>
        <dbReference type="ARBA" id="ARBA00007935"/>
    </source>
</evidence>
<dbReference type="Gene3D" id="1.10.3470.10">
    <property type="entry name" value="ABC transporter involved in vitamin B12 uptake, BtuC"/>
    <property type="match status" value="1"/>
</dbReference>
<evidence type="ECO:0000313" key="9">
    <source>
        <dbReference type="EMBL" id="SMP23398.1"/>
    </source>
</evidence>
<comment type="caution">
    <text evidence="9">The sequence shown here is derived from an EMBL/GenBank/DDBJ whole genome shotgun (WGS) entry which is preliminary data.</text>
</comment>
<dbReference type="CDD" id="cd06550">
    <property type="entry name" value="TM_ABC_iron-siderophores_like"/>
    <property type="match status" value="1"/>
</dbReference>
<dbReference type="RefSeq" id="WP_283426296.1">
    <property type="nucleotide sequence ID" value="NZ_FXTY01000004.1"/>
</dbReference>
<proteinExistence type="inferred from homology"/>
<dbReference type="PANTHER" id="PTHR30472:SF24">
    <property type="entry name" value="FERRIC ENTEROBACTIN TRANSPORT SYSTEM PERMEASE PROTEIN FEPG"/>
    <property type="match status" value="1"/>
</dbReference>
<protein>
    <submittedName>
        <fullName evidence="9">Iron complex transport system permease protein</fullName>
    </submittedName>
</protein>
<keyword evidence="7 8" id="KW-0472">Membrane</keyword>
<accession>A0ABY1P0D7</accession>
<evidence type="ECO:0000256" key="6">
    <source>
        <dbReference type="ARBA" id="ARBA00022989"/>
    </source>
</evidence>
<evidence type="ECO:0000256" key="4">
    <source>
        <dbReference type="ARBA" id="ARBA00022475"/>
    </source>
</evidence>
<name>A0ABY1P0D7_9RHOB</name>
<keyword evidence="10" id="KW-1185">Reference proteome</keyword>
<comment type="subcellular location">
    <subcellularLocation>
        <location evidence="1">Cell membrane</location>
        <topology evidence="1">Multi-pass membrane protein</topology>
    </subcellularLocation>
</comment>
<dbReference type="PANTHER" id="PTHR30472">
    <property type="entry name" value="FERRIC ENTEROBACTIN TRANSPORT SYSTEM PERMEASE PROTEIN"/>
    <property type="match status" value="1"/>
</dbReference>
<evidence type="ECO:0000256" key="3">
    <source>
        <dbReference type="ARBA" id="ARBA00022448"/>
    </source>
</evidence>
<feature type="transmembrane region" description="Helical" evidence="8">
    <location>
        <begin position="61"/>
        <end position="81"/>
    </location>
</feature>
<feature type="transmembrane region" description="Helical" evidence="8">
    <location>
        <begin position="273"/>
        <end position="292"/>
    </location>
</feature>
<dbReference type="Proteomes" id="UP001157961">
    <property type="component" value="Unassembled WGS sequence"/>
</dbReference>
<dbReference type="InterPro" id="IPR037294">
    <property type="entry name" value="ABC_BtuC-like"/>
</dbReference>
<feature type="transmembrane region" description="Helical" evidence="8">
    <location>
        <begin position="304"/>
        <end position="323"/>
    </location>
</feature>
<gene>
    <name evidence="9" type="ORF">SAMN06265373_104356</name>
</gene>
<keyword evidence="5 8" id="KW-0812">Transmembrane</keyword>
<dbReference type="SUPFAM" id="SSF81345">
    <property type="entry name" value="ABC transporter involved in vitamin B12 uptake, BtuC"/>
    <property type="match status" value="1"/>
</dbReference>
<feature type="transmembrane region" description="Helical" evidence="8">
    <location>
        <begin position="90"/>
        <end position="108"/>
    </location>
</feature>